<dbReference type="InterPro" id="IPR011008">
    <property type="entry name" value="Dimeric_a/b-barrel"/>
</dbReference>
<dbReference type="Gene3D" id="3.30.70.100">
    <property type="match status" value="1"/>
</dbReference>
<dbReference type="InterPro" id="IPR007138">
    <property type="entry name" value="ABM_dom"/>
</dbReference>
<sequence>MRFTVINTFTLKNPADARDFEERFLTHVQWMRSRPGFVAHQAVRATEQPEVYVNFGWWEKPEDFQAVLASDTFKEHAEEFHKIVDVVADPSMGVLRLDSAAAREGDHLVVEFFTDNDPGAYRRYAEADGFVAADVAKSLFARPGGFTALTRWRSAEQAAAARAALVERAVPARPIAGNRAELTPAG</sequence>
<dbReference type="PROSITE" id="PS51725">
    <property type="entry name" value="ABM"/>
    <property type="match status" value="1"/>
</dbReference>
<dbReference type="Pfam" id="PF03992">
    <property type="entry name" value="ABM"/>
    <property type="match status" value="1"/>
</dbReference>
<keyword evidence="2" id="KW-0503">Monooxygenase</keyword>
<evidence type="ECO:0000313" key="2">
    <source>
        <dbReference type="EMBL" id="MCI3239738.1"/>
    </source>
</evidence>
<dbReference type="Proteomes" id="UP001165270">
    <property type="component" value="Unassembled WGS sequence"/>
</dbReference>
<reference evidence="2" key="1">
    <citation type="submission" date="2022-03" db="EMBL/GenBank/DDBJ databases">
        <title>Streptomyces 7R015 and 7R016 isolated from Barleria lupulina in Thailand.</title>
        <authorList>
            <person name="Kanchanasin P."/>
            <person name="Phongsopitanun W."/>
            <person name="Tanasupawat S."/>
        </authorList>
    </citation>
    <scope>NUCLEOTIDE SEQUENCE</scope>
    <source>
        <strain evidence="2">7R016</strain>
    </source>
</reference>
<evidence type="ECO:0000313" key="3">
    <source>
        <dbReference type="Proteomes" id="UP001165270"/>
    </source>
</evidence>
<feature type="domain" description="ABM" evidence="1">
    <location>
        <begin position="3"/>
        <end position="95"/>
    </location>
</feature>
<keyword evidence="2" id="KW-0560">Oxidoreductase</keyword>
<name>A0ABS9XCC0_9ACTN</name>
<accession>A0ABS9XCC0</accession>
<evidence type="ECO:0000259" key="1">
    <source>
        <dbReference type="PROSITE" id="PS51725"/>
    </source>
</evidence>
<organism evidence="2 3">
    <name type="scientific">Streptomyces spinosisporus</name>
    <dbReference type="NCBI Taxonomy" id="2927582"/>
    <lineage>
        <taxon>Bacteria</taxon>
        <taxon>Bacillati</taxon>
        <taxon>Actinomycetota</taxon>
        <taxon>Actinomycetes</taxon>
        <taxon>Kitasatosporales</taxon>
        <taxon>Streptomycetaceae</taxon>
        <taxon>Streptomyces</taxon>
    </lineage>
</organism>
<keyword evidence="3" id="KW-1185">Reference proteome</keyword>
<gene>
    <name evidence="2" type="ORF">MQN93_08375</name>
</gene>
<comment type="caution">
    <text evidence="2">The sequence shown here is derived from an EMBL/GenBank/DDBJ whole genome shotgun (WGS) entry which is preliminary data.</text>
</comment>
<protein>
    <submittedName>
        <fullName evidence="2">Antibiotic biosynthesis monooxygenase</fullName>
    </submittedName>
</protein>
<dbReference type="EMBL" id="JALDAX010000003">
    <property type="protein sequence ID" value="MCI3239738.1"/>
    <property type="molecule type" value="Genomic_DNA"/>
</dbReference>
<dbReference type="RefSeq" id="WP_242708965.1">
    <property type="nucleotide sequence ID" value="NZ_JALDAX010000003.1"/>
</dbReference>
<dbReference type="GO" id="GO:0004497">
    <property type="term" value="F:monooxygenase activity"/>
    <property type="evidence" value="ECO:0007669"/>
    <property type="project" value="UniProtKB-KW"/>
</dbReference>
<proteinExistence type="predicted"/>
<dbReference type="SUPFAM" id="SSF54909">
    <property type="entry name" value="Dimeric alpha+beta barrel"/>
    <property type="match status" value="1"/>
</dbReference>